<name>A0A8J4R9N8_9ROSI</name>
<evidence type="ECO:0000313" key="7">
    <source>
        <dbReference type="EMBL" id="KAF3969096.1"/>
    </source>
</evidence>
<organism evidence="7 8">
    <name type="scientific">Castanea mollissima</name>
    <name type="common">Chinese chestnut</name>
    <dbReference type="NCBI Taxonomy" id="60419"/>
    <lineage>
        <taxon>Eukaryota</taxon>
        <taxon>Viridiplantae</taxon>
        <taxon>Streptophyta</taxon>
        <taxon>Embryophyta</taxon>
        <taxon>Tracheophyta</taxon>
        <taxon>Spermatophyta</taxon>
        <taxon>Magnoliopsida</taxon>
        <taxon>eudicotyledons</taxon>
        <taxon>Gunneridae</taxon>
        <taxon>Pentapetalae</taxon>
        <taxon>rosids</taxon>
        <taxon>fabids</taxon>
        <taxon>Fagales</taxon>
        <taxon>Fagaceae</taxon>
        <taxon>Castanea</taxon>
    </lineage>
</organism>
<dbReference type="GO" id="GO:0005730">
    <property type="term" value="C:nucleolus"/>
    <property type="evidence" value="ECO:0007669"/>
    <property type="project" value="TreeGrafter"/>
</dbReference>
<gene>
    <name evidence="7" type="ORF">CMV_007085</name>
</gene>
<comment type="subcellular location">
    <subcellularLocation>
        <location evidence="1">Nucleus</location>
    </subcellularLocation>
</comment>
<feature type="compositionally biased region" description="Basic and acidic residues" evidence="4">
    <location>
        <begin position="246"/>
        <end position="260"/>
    </location>
</feature>
<protein>
    <submittedName>
        <fullName evidence="7">Uncharacterized protein</fullName>
    </submittedName>
</protein>
<dbReference type="InterPro" id="IPR029190">
    <property type="entry name" value="Rrp14/SURF6_C"/>
</dbReference>
<feature type="compositionally biased region" description="Basic residues" evidence="4">
    <location>
        <begin position="261"/>
        <end position="280"/>
    </location>
</feature>
<feature type="compositionally biased region" description="Basic and acidic residues" evidence="4">
    <location>
        <begin position="200"/>
        <end position="212"/>
    </location>
</feature>
<feature type="compositionally biased region" description="Basic and acidic residues" evidence="4">
    <location>
        <begin position="330"/>
        <end position="354"/>
    </location>
</feature>
<feature type="region of interest" description="Disordered" evidence="4">
    <location>
        <begin position="246"/>
        <end position="455"/>
    </location>
</feature>
<dbReference type="Proteomes" id="UP000737018">
    <property type="component" value="Unassembled WGS sequence"/>
</dbReference>
<feature type="region of interest" description="Disordered" evidence="4">
    <location>
        <begin position="165"/>
        <end position="231"/>
    </location>
</feature>
<evidence type="ECO:0000256" key="3">
    <source>
        <dbReference type="ARBA" id="ARBA00023242"/>
    </source>
</evidence>
<feature type="compositionally biased region" description="Basic and acidic residues" evidence="4">
    <location>
        <begin position="391"/>
        <end position="409"/>
    </location>
</feature>
<accession>A0A8J4R9N8</accession>
<sequence length="455" mass="52488">MGFSVHRNCETPSLKAFYATQNYTVLDLLAQPKTRSFWLANPNKPKPSLSFFPSHASHSETHTLPLLSSLSLSLSLCSPILSLTISASLLLSLYLGLLHSLLSRRSKVQMKNKKQKPITDSKVDTELKSIIRQHSLFFDKLVELIPARFYLPNNDEEKPWFQGLSKAEKASAKKESRENIKKARRDRMDPEKASTTTLDLLKKSLEKEKSSESDEEEIEIKPMLSGHEGNDRKVTLEELRQRLHQKIEQSRADRHVEDSNRKKKYAKYLKKGNQQKKRKREPVSEEKKPTSSSVDKVEKDVAEASKELAFSHVKLGNEEEHGKKKRKLSKSKELERAKKLEEAMKDPEKGEVISKKHSWKSATSRAAGMKVHDDSSLLKRSIHKEKKRHQKNAEKWKERAQTTEKMKAEKQKKRSENIGQRIHEKKMRRIAKREKKLLRPGFEGRKEGFINEGSS</sequence>
<feature type="compositionally biased region" description="Basic residues" evidence="4">
    <location>
        <begin position="380"/>
        <end position="390"/>
    </location>
</feature>
<dbReference type="GO" id="GO:0042273">
    <property type="term" value="P:ribosomal large subunit biogenesis"/>
    <property type="evidence" value="ECO:0007669"/>
    <property type="project" value="TreeGrafter"/>
</dbReference>
<dbReference type="Pfam" id="PF04935">
    <property type="entry name" value="SURF6"/>
    <property type="match status" value="1"/>
</dbReference>
<dbReference type="PANTHER" id="PTHR14369">
    <property type="entry name" value="SURFEIT LOCUS PROTEIN 6"/>
    <property type="match status" value="1"/>
</dbReference>
<dbReference type="OrthoDB" id="444809at2759"/>
<dbReference type="InterPro" id="IPR007019">
    <property type="entry name" value="SURF6"/>
</dbReference>
<comment type="caution">
    <text evidence="7">The sequence shown here is derived from an EMBL/GenBank/DDBJ whole genome shotgun (WGS) entry which is preliminary data.</text>
</comment>
<feature type="compositionally biased region" description="Basic and acidic residues" evidence="4">
    <location>
        <begin position="166"/>
        <end position="192"/>
    </location>
</feature>
<evidence type="ECO:0000313" key="8">
    <source>
        <dbReference type="Proteomes" id="UP000737018"/>
    </source>
</evidence>
<keyword evidence="8" id="KW-1185">Reference proteome</keyword>
<dbReference type="InterPro" id="IPR029188">
    <property type="entry name" value="Rrp14_N"/>
</dbReference>
<feature type="compositionally biased region" description="Basic and acidic residues" evidence="4">
    <location>
        <begin position="281"/>
        <end position="306"/>
    </location>
</feature>
<evidence type="ECO:0000256" key="4">
    <source>
        <dbReference type="SAM" id="MobiDB-lite"/>
    </source>
</evidence>
<comment type="similarity">
    <text evidence="2">Belongs to the SURF6 family.</text>
</comment>
<reference evidence="7" key="1">
    <citation type="submission" date="2020-03" db="EMBL/GenBank/DDBJ databases">
        <title>Castanea mollissima Vanexum genome sequencing.</title>
        <authorList>
            <person name="Staton M."/>
        </authorList>
    </citation>
    <scope>NUCLEOTIDE SEQUENCE</scope>
    <source>
        <tissue evidence="7">Leaf</tissue>
    </source>
</reference>
<dbReference type="GO" id="GO:0003677">
    <property type="term" value="F:DNA binding"/>
    <property type="evidence" value="ECO:0007669"/>
    <property type="project" value="TreeGrafter"/>
</dbReference>
<proteinExistence type="inferred from homology"/>
<feature type="domain" description="Ribosomal RNA-processing protein 14 N-terminal" evidence="6">
    <location>
        <begin position="131"/>
        <end position="191"/>
    </location>
</feature>
<dbReference type="GO" id="GO:0003723">
    <property type="term" value="F:RNA binding"/>
    <property type="evidence" value="ECO:0007669"/>
    <property type="project" value="TreeGrafter"/>
</dbReference>
<feature type="domain" description="Ribosomal RNA-processing protein 14/surfeit locus protein 6 C-terminal" evidence="5">
    <location>
        <begin position="246"/>
        <end position="429"/>
    </location>
</feature>
<keyword evidence="3" id="KW-0539">Nucleus</keyword>
<evidence type="ECO:0000256" key="2">
    <source>
        <dbReference type="ARBA" id="ARBA00005904"/>
    </source>
</evidence>
<evidence type="ECO:0000259" key="5">
    <source>
        <dbReference type="Pfam" id="PF04935"/>
    </source>
</evidence>
<dbReference type="Pfam" id="PF15459">
    <property type="entry name" value="RRP14"/>
    <property type="match status" value="1"/>
</dbReference>
<dbReference type="AlphaFoldDB" id="A0A8J4R9N8"/>
<evidence type="ECO:0000259" key="6">
    <source>
        <dbReference type="Pfam" id="PF15459"/>
    </source>
</evidence>
<feature type="compositionally biased region" description="Basic residues" evidence="4">
    <location>
        <begin position="423"/>
        <end position="438"/>
    </location>
</feature>
<dbReference type="GO" id="GO:0042274">
    <property type="term" value="P:ribosomal small subunit biogenesis"/>
    <property type="evidence" value="ECO:0007669"/>
    <property type="project" value="TreeGrafter"/>
</dbReference>
<dbReference type="PANTHER" id="PTHR14369:SF0">
    <property type="entry name" value="SURFEIT LOCUS PROTEIN 6"/>
    <property type="match status" value="1"/>
</dbReference>
<evidence type="ECO:0000256" key="1">
    <source>
        <dbReference type="ARBA" id="ARBA00004123"/>
    </source>
</evidence>
<dbReference type="EMBL" id="JRKL02000687">
    <property type="protein sequence ID" value="KAF3969096.1"/>
    <property type="molecule type" value="Genomic_DNA"/>
</dbReference>